<dbReference type="AlphaFoldDB" id="A0AAV1AX54"/>
<dbReference type="Proteomes" id="UP001157006">
    <property type="component" value="Chromosome 5"/>
</dbReference>
<evidence type="ECO:0000313" key="2">
    <source>
        <dbReference type="Proteomes" id="UP001157006"/>
    </source>
</evidence>
<protein>
    <submittedName>
        <fullName evidence="1">Uncharacterized protein</fullName>
    </submittedName>
</protein>
<proteinExistence type="predicted"/>
<name>A0AAV1AX54_VICFA</name>
<evidence type="ECO:0000313" key="1">
    <source>
        <dbReference type="EMBL" id="CAI8613728.1"/>
    </source>
</evidence>
<keyword evidence="2" id="KW-1185">Reference proteome</keyword>
<gene>
    <name evidence="1" type="ORF">VFH_V094640</name>
</gene>
<organism evidence="1 2">
    <name type="scientific">Vicia faba</name>
    <name type="common">Broad bean</name>
    <name type="synonym">Faba vulgaris</name>
    <dbReference type="NCBI Taxonomy" id="3906"/>
    <lineage>
        <taxon>Eukaryota</taxon>
        <taxon>Viridiplantae</taxon>
        <taxon>Streptophyta</taxon>
        <taxon>Embryophyta</taxon>
        <taxon>Tracheophyta</taxon>
        <taxon>Spermatophyta</taxon>
        <taxon>Magnoliopsida</taxon>
        <taxon>eudicotyledons</taxon>
        <taxon>Gunneridae</taxon>
        <taxon>Pentapetalae</taxon>
        <taxon>rosids</taxon>
        <taxon>fabids</taxon>
        <taxon>Fabales</taxon>
        <taxon>Fabaceae</taxon>
        <taxon>Papilionoideae</taxon>
        <taxon>50 kb inversion clade</taxon>
        <taxon>NPAAA clade</taxon>
        <taxon>Hologalegina</taxon>
        <taxon>IRL clade</taxon>
        <taxon>Fabeae</taxon>
        <taxon>Vicia</taxon>
    </lineage>
</organism>
<sequence>MEIEENVVENSCDCREVKNVLLMGNFLENNFEPVLEQFESMDSSKFSILMRQGCDMFRVLIMKNVDLIERTKVRNMKTMDFSMEET</sequence>
<reference evidence="1 2" key="1">
    <citation type="submission" date="2023-01" db="EMBL/GenBank/DDBJ databases">
        <authorList>
            <person name="Kreplak J."/>
        </authorList>
    </citation>
    <scope>NUCLEOTIDE SEQUENCE [LARGE SCALE GENOMIC DNA]</scope>
</reference>
<dbReference type="EMBL" id="OX451740">
    <property type="protein sequence ID" value="CAI8613728.1"/>
    <property type="molecule type" value="Genomic_DNA"/>
</dbReference>
<accession>A0AAV1AX54</accession>